<evidence type="ECO:0000256" key="1">
    <source>
        <dbReference type="SAM" id="MobiDB-lite"/>
    </source>
</evidence>
<dbReference type="EMBL" id="FMBL01000002">
    <property type="protein sequence ID" value="SCC80056.1"/>
    <property type="molecule type" value="Genomic_DNA"/>
</dbReference>
<dbReference type="STRING" id="1505727.GA0061077_0969"/>
<dbReference type="RefSeq" id="WP_091847812.1">
    <property type="nucleotide sequence ID" value="NZ_FMBL01000002.1"/>
</dbReference>
<feature type="region of interest" description="Disordered" evidence="1">
    <location>
        <begin position="251"/>
        <end position="351"/>
    </location>
</feature>
<feature type="compositionally biased region" description="Low complexity" evidence="1">
    <location>
        <begin position="251"/>
        <end position="302"/>
    </location>
</feature>
<reference evidence="4" key="1">
    <citation type="submission" date="2016-08" db="EMBL/GenBank/DDBJ databases">
        <authorList>
            <person name="Varghese N."/>
            <person name="Submissions Spin"/>
        </authorList>
    </citation>
    <scope>NUCLEOTIDE SEQUENCE [LARGE SCALE GENOMIC DNA]</scope>
    <source>
        <strain evidence="4">R-52791</strain>
    </source>
</reference>
<feature type="compositionally biased region" description="Polar residues" evidence="1">
    <location>
        <begin position="1"/>
        <end position="12"/>
    </location>
</feature>
<feature type="region of interest" description="Disordered" evidence="1">
    <location>
        <begin position="1"/>
        <end position="29"/>
    </location>
</feature>
<keyword evidence="4" id="KW-1185">Reference proteome</keyword>
<proteinExistence type="predicted"/>
<evidence type="ECO:0000313" key="3">
    <source>
        <dbReference type="EMBL" id="SCC80056.1"/>
    </source>
</evidence>
<gene>
    <name evidence="3" type="ORF">GA0061077_0969</name>
</gene>
<dbReference type="Proteomes" id="UP000242610">
    <property type="component" value="Unassembled WGS sequence"/>
</dbReference>
<accession>A0A1C4H567</accession>
<evidence type="ECO:0000313" key="4">
    <source>
        <dbReference type="Proteomes" id="UP000242610"/>
    </source>
</evidence>
<dbReference type="AlphaFoldDB" id="A0A1C4H567"/>
<keyword evidence="2" id="KW-0472">Membrane</keyword>
<keyword evidence="2" id="KW-0812">Transmembrane</keyword>
<protein>
    <submittedName>
        <fullName evidence="3">Uncharacterized protein</fullName>
    </submittedName>
</protein>
<feature type="compositionally biased region" description="Gly residues" evidence="1">
    <location>
        <begin position="341"/>
        <end position="351"/>
    </location>
</feature>
<sequence length="351" mass="35624">MDGIEETQTVSPERTPASEPGSKDGRPERRTGRTALIALIACAVLAAAGVGGWFGWSHHETTNANADCARAVAEVSRIESKGLDDQVRQAAAVKSSDVRDGNTVTDLDATLKTLKAKPSLPSCDAAKRADARRDADAARDALAKLTAARRTAASRAKAVLSDRDAKTLDSLRADLTARRDQARQLLDSTGGAVADDATRTALSAQIDNATRLLDDKTVKADDLTGAAKGLGDATDAVNASVRAKADADAQAAAAAQAQAQSAPSSRSPRQGSPSGSSSGSGRGSRAPRPSAPSSGSAGRPSRPSAPAPRPSAPSGGSSNNGGDFDWNAWVSSHPANDDAGCVGGNRGCPIG</sequence>
<dbReference type="OrthoDB" id="3240617at2"/>
<keyword evidence="2" id="KW-1133">Transmembrane helix</keyword>
<evidence type="ECO:0000256" key="2">
    <source>
        <dbReference type="SAM" id="Phobius"/>
    </source>
</evidence>
<feature type="transmembrane region" description="Helical" evidence="2">
    <location>
        <begin position="35"/>
        <end position="56"/>
    </location>
</feature>
<name>A0A1C4H567_9BIFI</name>
<organism evidence="3 4">
    <name type="scientific">Bifidobacterium commune</name>
    <dbReference type="NCBI Taxonomy" id="1505727"/>
    <lineage>
        <taxon>Bacteria</taxon>
        <taxon>Bacillati</taxon>
        <taxon>Actinomycetota</taxon>
        <taxon>Actinomycetes</taxon>
        <taxon>Bifidobacteriales</taxon>
        <taxon>Bifidobacteriaceae</taxon>
        <taxon>Bifidobacterium</taxon>
    </lineage>
</organism>